<organism evidence="1">
    <name type="scientific">Solanum chacoense</name>
    <name type="common">Chaco potato</name>
    <dbReference type="NCBI Taxonomy" id="4108"/>
    <lineage>
        <taxon>Eukaryota</taxon>
        <taxon>Viridiplantae</taxon>
        <taxon>Streptophyta</taxon>
        <taxon>Embryophyta</taxon>
        <taxon>Tracheophyta</taxon>
        <taxon>Spermatophyta</taxon>
        <taxon>Magnoliopsida</taxon>
        <taxon>eudicotyledons</taxon>
        <taxon>Gunneridae</taxon>
        <taxon>Pentapetalae</taxon>
        <taxon>asterids</taxon>
        <taxon>lamiids</taxon>
        <taxon>Solanales</taxon>
        <taxon>Solanaceae</taxon>
        <taxon>Solanoideae</taxon>
        <taxon>Solaneae</taxon>
        <taxon>Solanum</taxon>
    </lineage>
</organism>
<accession>A0A0V0I7E6</accession>
<name>A0A0V0I7E6_SOLCH</name>
<evidence type="ECO:0000313" key="1">
    <source>
        <dbReference type="EMBL" id="JAP28546.1"/>
    </source>
</evidence>
<dbReference type="EMBL" id="GEDG01010016">
    <property type="protein sequence ID" value="JAP28546.1"/>
    <property type="molecule type" value="Transcribed_RNA"/>
</dbReference>
<proteinExistence type="predicted"/>
<sequence>MTGKLLPEERKIVQWHTRHMIRWDYDFFLVQWHTRHIIQALQLHHYFRLNKTRIPAKICC</sequence>
<dbReference type="AlphaFoldDB" id="A0A0V0I7E6"/>
<protein>
    <submittedName>
        <fullName evidence="1">Putative ovule protein</fullName>
    </submittedName>
</protein>
<reference evidence="1" key="1">
    <citation type="submission" date="2015-12" db="EMBL/GenBank/DDBJ databases">
        <title>Gene expression during late stages of embryo sac development: a critical building block for successful pollen-pistil interactions.</title>
        <authorList>
            <person name="Liu Y."/>
            <person name="Joly V."/>
            <person name="Sabar M."/>
            <person name="Matton D.P."/>
        </authorList>
    </citation>
    <scope>NUCLEOTIDE SEQUENCE</scope>
</reference>